<protein>
    <submittedName>
        <fullName evidence="2">Carboxymuconolactone decarboxylase family protein</fullName>
    </submittedName>
</protein>
<dbReference type="PANTHER" id="PTHR34846">
    <property type="entry name" value="4-CARBOXYMUCONOLACTONE DECARBOXYLASE FAMILY PROTEIN (AFU_ORTHOLOGUE AFUA_6G11590)"/>
    <property type="match status" value="1"/>
</dbReference>
<evidence type="ECO:0000259" key="1">
    <source>
        <dbReference type="Pfam" id="PF02627"/>
    </source>
</evidence>
<dbReference type="Pfam" id="PF02627">
    <property type="entry name" value="CMD"/>
    <property type="match status" value="1"/>
</dbReference>
<sequence>MSGPRLAPATRRDVGTRVWVLARLAGRVTGTEPPGVFLALGRTRGLFWGWLHFAGRLMPGGRLPRRDTELVILRVAAVRRSAYERAQHERLARRAGLTSDEITAVAASDPLAGEPGQRWSARQRLLLEATDELLETDDLGDTTWSAVQAELGDRCAVELVLLVTHYRMLATTLATLRVPVDRRR</sequence>
<evidence type="ECO:0000313" key="2">
    <source>
        <dbReference type="EMBL" id="MDT9592476.1"/>
    </source>
</evidence>
<dbReference type="SUPFAM" id="SSF69118">
    <property type="entry name" value="AhpD-like"/>
    <property type="match status" value="1"/>
</dbReference>
<dbReference type="Gene3D" id="1.20.1290.10">
    <property type="entry name" value="AhpD-like"/>
    <property type="match status" value="1"/>
</dbReference>
<keyword evidence="3" id="KW-1185">Reference proteome</keyword>
<accession>A0ABU3PU77</accession>
<dbReference type="Proteomes" id="UP001268542">
    <property type="component" value="Unassembled WGS sequence"/>
</dbReference>
<name>A0ABU3PU77_9ACTN</name>
<dbReference type="EMBL" id="JAVYII010000002">
    <property type="protein sequence ID" value="MDT9592476.1"/>
    <property type="molecule type" value="Genomic_DNA"/>
</dbReference>
<evidence type="ECO:0000313" key="3">
    <source>
        <dbReference type="Proteomes" id="UP001268542"/>
    </source>
</evidence>
<dbReference type="RefSeq" id="WP_315731904.1">
    <property type="nucleotide sequence ID" value="NZ_JAVYII010000002.1"/>
</dbReference>
<organism evidence="2 3">
    <name type="scientific">Nocardioides imazamoxiresistens</name>
    <dbReference type="NCBI Taxonomy" id="3231893"/>
    <lineage>
        <taxon>Bacteria</taxon>
        <taxon>Bacillati</taxon>
        <taxon>Actinomycetota</taxon>
        <taxon>Actinomycetes</taxon>
        <taxon>Propionibacteriales</taxon>
        <taxon>Nocardioidaceae</taxon>
        <taxon>Nocardioides</taxon>
    </lineage>
</organism>
<feature type="domain" description="Carboxymuconolactone decarboxylase-like" evidence="1">
    <location>
        <begin position="46"/>
        <end position="110"/>
    </location>
</feature>
<proteinExistence type="predicted"/>
<comment type="caution">
    <text evidence="2">The sequence shown here is derived from an EMBL/GenBank/DDBJ whole genome shotgun (WGS) entry which is preliminary data.</text>
</comment>
<gene>
    <name evidence="2" type="ORF">RDV89_05320</name>
</gene>
<dbReference type="PANTHER" id="PTHR34846:SF5">
    <property type="entry name" value="CARBOXYMUCONOLACTONE DECARBOXYLASE-LIKE DOMAIN-CONTAINING PROTEIN"/>
    <property type="match status" value="1"/>
</dbReference>
<reference evidence="2 3" key="1">
    <citation type="submission" date="2023-08" db="EMBL/GenBank/DDBJ databases">
        <title>Nocardioides seae sp. nov., a bacterium isolated from a soil.</title>
        <authorList>
            <person name="Wang X."/>
        </authorList>
    </citation>
    <scope>NUCLEOTIDE SEQUENCE [LARGE SCALE GENOMIC DNA]</scope>
    <source>
        <strain evidence="2 3">YZH12</strain>
    </source>
</reference>
<dbReference type="InterPro" id="IPR029032">
    <property type="entry name" value="AhpD-like"/>
</dbReference>
<dbReference type="InterPro" id="IPR003779">
    <property type="entry name" value="CMD-like"/>
</dbReference>